<sequence length="68" mass="8011">MFVRHNCYVSGFAAERQFIYEIYIVRWIRAKQTTFTKMDVSCFVMSYTSPYKLNSEILIVMAKPDKSG</sequence>
<keyword evidence="2" id="KW-1185">Reference proteome</keyword>
<dbReference type="EMBL" id="FOLQ01000003">
    <property type="protein sequence ID" value="SFD11523.1"/>
    <property type="molecule type" value="Genomic_DNA"/>
</dbReference>
<gene>
    <name evidence="1" type="ORF">SAMN05216167_103369</name>
</gene>
<name>A0A1I1PX06_9BACT</name>
<dbReference type="Proteomes" id="UP000198598">
    <property type="component" value="Unassembled WGS sequence"/>
</dbReference>
<reference evidence="1 2" key="1">
    <citation type="submission" date="2016-10" db="EMBL/GenBank/DDBJ databases">
        <authorList>
            <person name="de Groot N.N."/>
        </authorList>
    </citation>
    <scope>NUCLEOTIDE SEQUENCE [LARGE SCALE GENOMIC DNA]</scope>
    <source>
        <strain evidence="1 2">DSM 26130</strain>
    </source>
</reference>
<protein>
    <submittedName>
        <fullName evidence="1">Uncharacterized protein</fullName>
    </submittedName>
</protein>
<proteinExistence type="predicted"/>
<evidence type="ECO:0000313" key="1">
    <source>
        <dbReference type="EMBL" id="SFD11523.1"/>
    </source>
</evidence>
<accession>A0A1I1PX06</accession>
<evidence type="ECO:0000313" key="2">
    <source>
        <dbReference type="Proteomes" id="UP000198598"/>
    </source>
</evidence>
<organism evidence="1 2">
    <name type="scientific">Spirosoma endophyticum</name>
    <dbReference type="NCBI Taxonomy" id="662367"/>
    <lineage>
        <taxon>Bacteria</taxon>
        <taxon>Pseudomonadati</taxon>
        <taxon>Bacteroidota</taxon>
        <taxon>Cytophagia</taxon>
        <taxon>Cytophagales</taxon>
        <taxon>Cytophagaceae</taxon>
        <taxon>Spirosoma</taxon>
    </lineage>
</organism>
<dbReference type="AlphaFoldDB" id="A0A1I1PX06"/>